<dbReference type="EC" id="3.6.1.7" evidence="2 4"/>
<dbReference type="PROSITE" id="PS51160">
    <property type="entry name" value="ACYLPHOSPHATASE_3"/>
    <property type="match status" value="1"/>
</dbReference>
<dbReference type="PANTHER" id="PTHR47268:SF4">
    <property type="entry name" value="ACYLPHOSPHATASE"/>
    <property type="match status" value="1"/>
</dbReference>
<dbReference type="PANTHER" id="PTHR47268">
    <property type="entry name" value="ACYLPHOSPHATASE"/>
    <property type="match status" value="1"/>
</dbReference>
<comment type="similarity">
    <text evidence="1 5">Belongs to the acylphosphatase family.</text>
</comment>
<evidence type="ECO:0000259" key="6">
    <source>
        <dbReference type="PROSITE" id="PS51160"/>
    </source>
</evidence>
<evidence type="ECO:0000256" key="1">
    <source>
        <dbReference type="ARBA" id="ARBA00005614"/>
    </source>
</evidence>
<feature type="active site" evidence="4">
    <location>
        <position position="25"/>
    </location>
</feature>
<evidence type="ECO:0000313" key="8">
    <source>
        <dbReference type="Proteomes" id="UP000281261"/>
    </source>
</evidence>
<dbReference type="InterPro" id="IPR027267">
    <property type="entry name" value="AH/BAR_dom_sf"/>
</dbReference>
<organism evidence="7 8">
    <name type="scientific">candidate division Kazan bacterium</name>
    <dbReference type="NCBI Taxonomy" id="2202143"/>
    <lineage>
        <taxon>Bacteria</taxon>
        <taxon>Bacteria division Kazan-3B-28</taxon>
    </lineage>
</organism>
<dbReference type="Proteomes" id="UP000281261">
    <property type="component" value="Unassembled WGS sequence"/>
</dbReference>
<dbReference type="InterPro" id="IPR020456">
    <property type="entry name" value="Acylphosphatase"/>
</dbReference>
<feature type="active site" evidence="4">
    <location>
        <position position="43"/>
    </location>
</feature>
<evidence type="ECO:0000256" key="3">
    <source>
        <dbReference type="ARBA" id="ARBA00047645"/>
    </source>
</evidence>
<evidence type="ECO:0000256" key="4">
    <source>
        <dbReference type="PROSITE-ProRule" id="PRU00520"/>
    </source>
</evidence>
<protein>
    <recommendedName>
        <fullName evidence="2 4">acylphosphatase</fullName>
        <ecNumber evidence="2 4">3.6.1.7</ecNumber>
    </recommendedName>
</protein>
<reference evidence="7 8" key="1">
    <citation type="submission" date="2018-06" db="EMBL/GenBank/DDBJ databases">
        <title>Extensive metabolic versatility and redundancy in microbially diverse, dynamic hydrothermal sediments.</title>
        <authorList>
            <person name="Dombrowski N."/>
            <person name="Teske A."/>
            <person name="Baker B.J."/>
        </authorList>
    </citation>
    <scope>NUCLEOTIDE SEQUENCE [LARGE SCALE GENOMIC DNA]</scope>
    <source>
        <strain evidence="7">B79_G16</strain>
    </source>
</reference>
<gene>
    <name evidence="7" type="ORF">DRH29_05660</name>
</gene>
<dbReference type="InterPro" id="IPR036046">
    <property type="entry name" value="Acylphosphatase-like_dom_sf"/>
</dbReference>
<evidence type="ECO:0000256" key="2">
    <source>
        <dbReference type="ARBA" id="ARBA00012150"/>
    </source>
</evidence>
<feature type="domain" description="Acylphosphatase-like" evidence="6">
    <location>
        <begin position="10"/>
        <end position="96"/>
    </location>
</feature>
<evidence type="ECO:0000256" key="5">
    <source>
        <dbReference type="RuleBase" id="RU004168"/>
    </source>
</evidence>
<evidence type="ECO:0000313" key="7">
    <source>
        <dbReference type="EMBL" id="RLC35847.1"/>
    </source>
</evidence>
<sequence length="201" mass="23885">MKPNNPQTQALQITVTGKVQRVGYRRHILDLAQELNLNGYIKNQPDGSVQIFIQGPKEKLQEFIKRIRKPPLGKVETIQIKEAKTNPKIKTFKIIYGELAEELQEGFGAMQTVFLEYWNEFKDYRKEFRNYREEFRDYRNEFRSFAKRTEEKFNTILNKYGEISEKLTTILETLVRESKETRQTLNQTMKLLKQAIEKLSK</sequence>
<dbReference type="AlphaFoldDB" id="A0A420ZB16"/>
<name>A0A420ZB16_UNCK3</name>
<dbReference type="Gene3D" id="3.30.70.100">
    <property type="match status" value="1"/>
</dbReference>
<comment type="caution">
    <text evidence="7">The sequence shown here is derived from an EMBL/GenBank/DDBJ whole genome shotgun (WGS) entry which is preliminary data.</text>
</comment>
<dbReference type="SUPFAM" id="SSF54975">
    <property type="entry name" value="Acylphosphatase/BLUF domain-like"/>
    <property type="match status" value="1"/>
</dbReference>
<keyword evidence="4" id="KW-0378">Hydrolase</keyword>
<proteinExistence type="inferred from homology"/>
<dbReference type="EMBL" id="QMNG01000112">
    <property type="protein sequence ID" value="RLC35847.1"/>
    <property type="molecule type" value="Genomic_DNA"/>
</dbReference>
<dbReference type="Pfam" id="PF00708">
    <property type="entry name" value="Acylphosphatase"/>
    <property type="match status" value="1"/>
</dbReference>
<accession>A0A420ZB16</accession>
<comment type="catalytic activity">
    <reaction evidence="3 4">
        <text>an acyl phosphate + H2O = a carboxylate + phosphate + H(+)</text>
        <dbReference type="Rhea" id="RHEA:14965"/>
        <dbReference type="ChEBI" id="CHEBI:15377"/>
        <dbReference type="ChEBI" id="CHEBI:15378"/>
        <dbReference type="ChEBI" id="CHEBI:29067"/>
        <dbReference type="ChEBI" id="CHEBI:43474"/>
        <dbReference type="ChEBI" id="CHEBI:59918"/>
        <dbReference type="EC" id="3.6.1.7"/>
    </reaction>
</comment>
<dbReference type="SUPFAM" id="SSF103657">
    <property type="entry name" value="BAR/IMD domain-like"/>
    <property type="match status" value="1"/>
</dbReference>
<dbReference type="InterPro" id="IPR001792">
    <property type="entry name" value="Acylphosphatase-like_dom"/>
</dbReference>
<dbReference type="GO" id="GO:0003998">
    <property type="term" value="F:acylphosphatase activity"/>
    <property type="evidence" value="ECO:0007669"/>
    <property type="project" value="UniProtKB-EC"/>
</dbReference>